<organism evidence="2 3">
    <name type="scientific">Symbiochloris irregularis</name>
    <dbReference type="NCBI Taxonomy" id="706552"/>
    <lineage>
        <taxon>Eukaryota</taxon>
        <taxon>Viridiplantae</taxon>
        <taxon>Chlorophyta</taxon>
        <taxon>core chlorophytes</taxon>
        <taxon>Trebouxiophyceae</taxon>
        <taxon>Trebouxiales</taxon>
        <taxon>Trebouxiaceae</taxon>
        <taxon>Symbiochloris</taxon>
    </lineage>
</organism>
<feature type="compositionally biased region" description="Low complexity" evidence="1">
    <location>
        <begin position="34"/>
        <end position="78"/>
    </location>
</feature>
<feature type="region of interest" description="Disordered" evidence="1">
    <location>
        <begin position="1"/>
        <end position="78"/>
    </location>
</feature>
<evidence type="ECO:0000313" key="3">
    <source>
        <dbReference type="Proteomes" id="UP001465755"/>
    </source>
</evidence>
<gene>
    <name evidence="2" type="ORF">WJX73_006790</name>
</gene>
<reference evidence="2 3" key="1">
    <citation type="journal article" date="2024" name="Nat. Commun.">
        <title>Phylogenomics reveals the evolutionary origins of lichenization in chlorophyte algae.</title>
        <authorList>
            <person name="Puginier C."/>
            <person name="Libourel C."/>
            <person name="Otte J."/>
            <person name="Skaloud P."/>
            <person name="Haon M."/>
            <person name="Grisel S."/>
            <person name="Petersen M."/>
            <person name="Berrin J.G."/>
            <person name="Delaux P.M."/>
            <person name="Dal Grande F."/>
            <person name="Keller J."/>
        </authorList>
    </citation>
    <scope>NUCLEOTIDE SEQUENCE [LARGE SCALE GENOMIC DNA]</scope>
    <source>
        <strain evidence="2 3">SAG 2036</strain>
    </source>
</reference>
<accession>A0AAW1P0K8</accession>
<name>A0AAW1P0K8_9CHLO</name>
<protein>
    <submittedName>
        <fullName evidence="2">Uncharacterized protein</fullName>
    </submittedName>
</protein>
<proteinExistence type="predicted"/>
<dbReference type="AlphaFoldDB" id="A0AAW1P0K8"/>
<dbReference type="Proteomes" id="UP001465755">
    <property type="component" value="Unassembled WGS sequence"/>
</dbReference>
<keyword evidence="3" id="KW-1185">Reference proteome</keyword>
<sequence length="97" mass="9206">MAANGTMGQMRWDGGASSMAASQGFPLAAPPSLPHASLPETSTDPPSTSAAADSSGAPSDPTGSTAAPSGEASAAAPADAANGIARWACFAAGRSTS</sequence>
<evidence type="ECO:0000256" key="1">
    <source>
        <dbReference type="SAM" id="MobiDB-lite"/>
    </source>
</evidence>
<evidence type="ECO:0000313" key="2">
    <source>
        <dbReference type="EMBL" id="KAK9803346.1"/>
    </source>
</evidence>
<dbReference type="EMBL" id="JALJOQ010000060">
    <property type="protein sequence ID" value="KAK9803346.1"/>
    <property type="molecule type" value="Genomic_DNA"/>
</dbReference>
<comment type="caution">
    <text evidence="2">The sequence shown here is derived from an EMBL/GenBank/DDBJ whole genome shotgun (WGS) entry which is preliminary data.</text>
</comment>